<evidence type="ECO:0008006" key="4">
    <source>
        <dbReference type="Google" id="ProtNLM"/>
    </source>
</evidence>
<proteinExistence type="predicted"/>
<reference evidence="2 3" key="1">
    <citation type="journal article" date="2020" name="ISME J.">
        <title>Uncovering the hidden diversity of litter-decomposition mechanisms in mushroom-forming fungi.</title>
        <authorList>
            <person name="Floudas D."/>
            <person name="Bentzer J."/>
            <person name="Ahren D."/>
            <person name="Johansson T."/>
            <person name="Persson P."/>
            <person name="Tunlid A."/>
        </authorList>
    </citation>
    <scope>NUCLEOTIDE SEQUENCE [LARGE SCALE GENOMIC DNA]</scope>
    <source>
        <strain evidence="2 3">CBS 661.87</strain>
    </source>
</reference>
<keyword evidence="1" id="KW-0812">Transmembrane</keyword>
<evidence type="ECO:0000256" key="1">
    <source>
        <dbReference type="SAM" id="Phobius"/>
    </source>
</evidence>
<dbReference type="GO" id="GO:0005886">
    <property type="term" value="C:plasma membrane"/>
    <property type="evidence" value="ECO:0007669"/>
    <property type="project" value="InterPro"/>
</dbReference>
<evidence type="ECO:0000313" key="3">
    <source>
        <dbReference type="Proteomes" id="UP000565441"/>
    </source>
</evidence>
<dbReference type="GO" id="GO:0032153">
    <property type="term" value="C:cell division site"/>
    <property type="evidence" value="ECO:0007669"/>
    <property type="project" value="TreeGrafter"/>
</dbReference>
<feature type="transmembrane region" description="Helical" evidence="1">
    <location>
        <begin position="103"/>
        <end position="121"/>
    </location>
</feature>
<dbReference type="OrthoDB" id="2354757at2759"/>
<dbReference type="InterPro" id="IPR009571">
    <property type="entry name" value="SUR7/Rim9-like_fungi"/>
</dbReference>
<comment type="caution">
    <text evidence="2">The sequence shown here is derived from an EMBL/GenBank/DDBJ whole genome shotgun (WGS) entry which is preliminary data.</text>
</comment>
<name>A0A8H5LZN5_9AGAR</name>
<organism evidence="2 3">
    <name type="scientific">Tricholomella constricta</name>
    <dbReference type="NCBI Taxonomy" id="117010"/>
    <lineage>
        <taxon>Eukaryota</taxon>
        <taxon>Fungi</taxon>
        <taxon>Dikarya</taxon>
        <taxon>Basidiomycota</taxon>
        <taxon>Agaricomycotina</taxon>
        <taxon>Agaricomycetes</taxon>
        <taxon>Agaricomycetidae</taxon>
        <taxon>Agaricales</taxon>
        <taxon>Tricholomatineae</taxon>
        <taxon>Lyophyllaceae</taxon>
        <taxon>Tricholomella</taxon>
    </lineage>
</organism>
<dbReference type="PANTHER" id="PTHR28013">
    <property type="entry name" value="PROTEIN DCV1-RELATED"/>
    <property type="match status" value="1"/>
</dbReference>
<protein>
    <recommendedName>
        <fullName evidence="4">Pali-domain-containing protein</fullName>
    </recommendedName>
</protein>
<dbReference type="AlphaFoldDB" id="A0A8H5LZN5"/>
<dbReference type="EMBL" id="JAACJP010000034">
    <property type="protein sequence ID" value="KAF5375443.1"/>
    <property type="molecule type" value="Genomic_DNA"/>
</dbReference>
<sequence length="225" mass="24617">MSRAFCIPGIFFLTAALVLSFLTSISLPYLTAIDIARTHFGNGVIETGQQGMVELRFGVWAPCYYDQEEQRTCAKAGHGYKIGISNEDKTANVLIGSSWTRGLAIHPVATGVTFLAFAMSFSQHVTVTLVASLTSFLAAFITLIAFAVDIALFAYLKHQVNKLPKIEAKTSPGAGFWMTLASFILLLLAGCTICFGRRKQRMSGATSYPTLSSEKKPLWARFRKN</sequence>
<dbReference type="PANTHER" id="PTHR28013:SF4">
    <property type="entry name" value="MARVEL DOMAIN-CONTAINING PROTEIN"/>
    <property type="match status" value="1"/>
</dbReference>
<keyword evidence="1" id="KW-1133">Transmembrane helix</keyword>
<feature type="transmembrane region" description="Helical" evidence="1">
    <location>
        <begin position="176"/>
        <end position="195"/>
    </location>
</feature>
<keyword evidence="3" id="KW-1185">Reference proteome</keyword>
<dbReference type="GO" id="GO:0035838">
    <property type="term" value="C:growing cell tip"/>
    <property type="evidence" value="ECO:0007669"/>
    <property type="project" value="TreeGrafter"/>
</dbReference>
<keyword evidence="1" id="KW-0472">Membrane</keyword>
<dbReference type="Proteomes" id="UP000565441">
    <property type="component" value="Unassembled WGS sequence"/>
</dbReference>
<evidence type="ECO:0000313" key="2">
    <source>
        <dbReference type="EMBL" id="KAF5375443.1"/>
    </source>
</evidence>
<dbReference type="Pfam" id="PF06687">
    <property type="entry name" value="SUR7"/>
    <property type="match status" value="1"/>
</dbReference>
<dbReference type="InterPro" id="IPR051380">
    <property type="entry name" value="pH-response_reg_palI/RIM9"/>
</dbReference>
<dbReference type="Gene3D" id="1.20.140.150">
    <property type="match status" value="1"/>
</dbReference>
<feature type="transmembrane region" description="Helical" evidence="1">
    <location>
        <begin position="133"/>
        <end position="156"/>
    </location>
</feature>
<gene>
    <name evidence="2" type="ORF">D9615_007976</name>
</gene>
<accession>A0A8H5LZN5</accession>